<gene>
    <name evidence="10" type="ORF">Gasu_03070</name>
</gene>
<dbReference type="KEGG" id="gsl:Gasu_03070"/>
<dbReference type="EC" id="2.7.11.1" evidence="1"/>
<evidence type="ECO:0000259" key="9">
    <source>
        <dbReference type="PROSITE" id="PS50011"/>
    </source>
</evidence>
<dbReference type="Pfam" id="PF00069">
    <property type="entry name" value="Pkinase"/>
    <property type="match status" value="1"/>
</dbReference>
<keyword evidence="4" id="KW-0547">Nucleotide-binding</keyword>
<dbReference type="AlphaFoldDB" id="M2XQM1"/>
<name>M2XQM1_GALSU</name>
<dbReference type="GO" id="GO:0005737">
    <property type="term" value="C:cytoplasm"/>
    <property type="evidence" value="ECO:0007669"/>
    <property type="project" value="TreeGrafter"/>
</dbReference>
<evidence type="ECO:0000313" key="11">
    <source>
        <dbReference type="Proteomes" id="UP000030680"/>
    </source>
</evidence>
<protein>
    <recommendedName>
        <fullName evidence="1">non-specific serine/threonine protein kinase</fullName>
        <ecNumber evidence="1">2.7.11.1</ecNumber>
    </recommendedName>
</protein>
<dbReference type="GO" id="GO:0106310">
    <property type="term" value="F:protein serine kinase activity"/>
    <property type="evidence" value="ECO:0007669"/>
    <property type="project" value="RHEA"/>
</dbReference>
<dbReference type="RefSeq" id="XP_005709052.1">
    <property type="nucleotide sequence ID" value="XM_005708995.1"/>
</dbReference>
<dbReference type="PANTHER" id="PTHR22967:SF57">
    <property type="entry name" value="AUXILIN, ISOFORM A-RELATED"/>
    <property type="match status" value="1"/>
</dbReference>
<keyword evidence="3 10" id="KW-0808">Transferase</keyword>
<dbReference type="Proteomes" id="UP000030680">
    <property type="component" value="Unassembled WGS sequence"/>
</dbReference>
<evidence type="ECO:0000256" key="8">
    <source>
        <dbReference type="ARBA" id="ARBA00048679"/>
    </source>
</evidence>
<dbReference type="GeneID" id="17091103"/>
<dbReference type="OrthoDB" id="248923at2759"/>
<feature type="domain" description="Protein kinase" evidence="9">
    <location>
        <begin position="47"/>
        <end position="271"/>
    </location>
</feature>
<dbReference type="eggNOG" id="KOG1989">
    <property type="taxonomic scope" value="Eukaryota"/>
</dbReference>
<dbReference type="InterPro" id="IPR000719">
    <property type="entry name" value="Prot_kinase_dom"/>
</dbReference>
<dbReference type="EMBL" id="KB454485">
    <property type="protein sequence ID" value="EME32532.1"/>
    <property type="molecule type" value="Genomic_DNA"/>
</dbReference>
<reference evidence="11" key="1">
    <citation type="journal article" date="2013" name="Science">
        <title>Gene transfer from bacteria and archaea facilitated evolution of an extremophilic eukaryote.</title>
        <authorList>
            <person name="Schonknecht G."/>
            <person name="Chen W.H."/>
            <person name="Ternes C.M."/>
            <person name="Barbier G.G."/>
            <person name="Shrestha R.P."/>
            <person name="Stanke M."/>
            <person name="Brautigam A."/>
            <person name="Baker B.J."/>
            <person name="Banfield J.F."/>
            <person name="Garavito R.M."/>
            <person name="Carr K."/>
            <person name="Wilkerson C."/>
            <person name="Rensing S.A."/>
            <person name="Gagneul D."/>
            <person name="Dickenson N.E."/>
            <person name="Oesterhelt C."/>
            <person name="Lercher M.J."/>
            <person name="Weber A.P."/>
        </authorList>
    </citation>
    <scope>NUCLEOTIDE SEQUENCE [LARGE SCALE GENOMIC DNA]</scope>
    <source>
        <strain evidence="11">074W</strain>
    </source>
</reference>
<dbReference type="SUPFAM" id="SSF56112">
    <property type="entry name" value="Protein kinase-like (PK-like)"/>
    <property type="match status" value="1"/>
</dbReference>
<evidence type="ECO:0000313" key="10">
    <source>
        <dbReference type="EMBL" id="EME32532.1"/>
    </source>
</evidence>
<proteinExistence type="predicted"/>
<dbReference type="InterPro" id="IPR011009">
    <property type="entry name" value="Kinase-like_dom_sf"/>
</dbReference>
<dbReference type="PROSITE" id="PS50011">
    <property type="entry name" value="PROTEIN_KINASE_DOM"/>
    <property type="match status" value="1"/>
</dbReference>
<dbReference type="GO" id="GO:0004674">
    <property type="term" value="F:protein serine/threonine kinase activity"/>
    <property type="evidence" value="ECO:0007669"/>
    <property type="project" value="UniProtKB-KW"/>
</dbReference>
<dbReference type="Gene3D" id="1.10.510.10">
    <property type="entry name" value="Transferase(Phosphotransferase) domain 1"/>
    <property type="match status" value="1"/>
</dbReference>
<accession>M2XQM1</accession>
<sequence>MFRAVKRALSEAANLYDTCQSVSSSSSNKPIGHSYQGTRLCFGERKVQVGPLIAEGGFSFIYKATDEDSLEKFALKRTLCLDKESFDMAYSEVQVFQLLPPHRNIVRYYGSQTKDLEKGNKEILILLELCQGKSLAETLFLNSAKVEEYWSESKVIQVFQDACSAVAHLHAQHPTISHRDIKLENLLKSTLDNCFKLCDFGSCCFNSTQITNRKERFEQEYILQKQSTFMYRAPEMVDLYGKQKLTEKVDIWALGCILYILCYRKHPFETG</sequence>
<comment type="catalytic activity">
    <reaction evidence="7">
        <text>L-threonyl-[protein] + ATP = O-phospho-L-threonyl-[protein] + ADP + H(+)</text>
        <dbReference type="Rhea" id="RHEA:46608"/>
        <dbReference type="Rhea" id="RHEA-COMP:11060"/>
        <dbReference type="Rhea" id="RHEA-COMP:11605"/>
        <dbReference type="ChEBI" id="CHEBI:15378"/>
        <dbReference type="ChEBI" id="CHEBI:30013"/>
        <dbReference type="ChEBI" id="CHEBI:30616"/>
        <dbReference type="ChEBI" id="CHEBI:61977"/>
        <dbReference type="ChEBI" id="CHEBI:456216"/>
        <dbReference type="EC" id="2.7.11.1"/>
    </reaction>
</comment>
<evidence type="ECO:0000256" key="5">
    <source>
        <dbReference type="ARBA" id="ARBA00022777"/>
    </source>
</evidence>
<evidence type="ECO:0000256" key="6">
    <source>
        <dbReference type="ARBA" id="ARBA00022840"/>
    </source>
</evidence>
<comment type="catalytic activity">
    <reaction evidence="8">
        <text>L-seryl-[protein] + ATP = O-phospho-L-seryl-[protein] + ADP + H(+)</text>
        <dbReference type="Rhea" id="RHEA:17989"/>
        <dbReference type="Rhea" id="RHEA-COMP:9863"/>
        <dbReference type="Rhea" id="RHEA-COMP:11604"/>
        <dbReference type="ChEBI" id="CHEBI:15378"/>
        <dbReference type="ChEBI" id="CHEBI:29999"/>
        <dbReference type="ChEBI" id="CHEBI:30616"/>
        <dbReference type="ChEBI" id="CHEBI:83421"/>
        <dbReference type="ChEBI" id="CHEBI:456216"/>
        <dbReference type="EC" id="2.7.11.1"/>
    </reaction>
</comment>
<organism evidence="10 11">
    <name type="scientific">Galdieria sulphuraria</name>
    <name type="common">Red alga</name>
    <dbReference type="NCBI Taxonomy" id="130081"/>
    <lineage>
        <taxon>Eukaryota</taxon>
        <taxon>Rhodophyta</taxon>
        <taxon>Bangiophyceae</taxon>
        <taxon>Galdieriales</taxon>
        <taxon>Galdieriaceae</taxon>
        <taxon>Galdieria</taxon>
    </lineage>
</organism>
<keyword evidence="6" id="KW-0067">ATP-binding</keyword>
<evidence type="ECO:0000256" key="3">
    <source>
        <dbReference type="ARBA" id="ARBA00022679"/>
    </source>
</evidence>
<dbReference type="STRING" id="130081.M2XQM1"/>
<dbReference type="GO" id="GO:0005524">
    <property type="term" value="F:ATP binding"/>
    <property type="evidence" value="ECO:0007669"/>
    <property type="project" value="UniProtKB-KW"/>
</dbReference>
<dbReference type="Gramene" id="EME32532">
    <property type="protein sequence ID" value="EME32532"/>
    <property type="gene ID" value="Gasu_03070"/>
</dbReference>
<evidence type="ECO:0000256" key="7">
    <source>
        <dbReference type="ARBA" id="ARBA00047899"/>
    </source>
</evidence>
<dbReference type="SMART" id="SM00220">
    <property type="entry name" value="S_TKc"/>
    <property type="match status" value="1"/>
</dbReference>
<keyword evidence="11" id="KW-1185">Reference proteome</keyword>
<evidence type="ECO:0000256" key="1">
    <source>
        <dbReference type="ARBA" id="ARBA00012513"/>
    </source>
</evidence>
<evidence type="ECO:0000256" key="4">
    <source>
        <dbReference type="ARBA" id="ARBA00022741"/>
    </source>
</evidence>
<dbReference type="OMA" id="PLPEMWV"/>
<evidence type="ECO:0000256" key="2">
    <source>
        <dbReference type="ARBA" id="ARBA00022527"/>
    </source>
</evidence>
<keyword evidence="5 10" id="KW-0418">Kinase</keyword>
<dbReference type="PANTHER" id="PTHR22967">
    <property type="entry name" value="SERINE/THREONINE PROTEIN KINASE"/>
    <property type="match status" value="1"/>
</dbReference>
<keyword evidence="2" id="KW-0723">Serine/threonine-protein kinase</keyword>